<dbReference type="PROSITE" id="PS50832">
    <property type="entry name" value="S1_IF1_TYPE"/>
    <property type="match status" value="1"/>
</dbReference>
<feature type="domain" description="S1-like" evidence="5">
    <location>
        <begin position="14"/>
        <end position="87"/>
    </location>
</feature>
<dbReference type="Gene3D" id="2.40.50.140">
    <property type="entry name" value="Nucleic acid-binding proteins"/>
    <property type="match status" value="1"/>
</dbReference>
<comment type="function">
    <text evidence="1 2">Seems to be required for maximal rate of protein biosynthesis. Enhances ribosome dissociation into subunits and stabilizes the binding of the initiator Met-tRNA(I) to 40 S ribosomal subunits.</text>
</comment>
<dbReference type="SUPFAM" id="SSF50249">
    <property type="entry name" value="Nucleic acid-binding proteins"/>
    <property type="match status" value="1"/>
</dbReference>
<proteinExistence type="inferred from homology"/>
<keyword evidence="7" id="KW-1185">Reference proteome</keyword>
<evidence type="ECO:0000256" key="1">
    <source>
        <dbReference type="ARBA" id="ARBA00025502"/>
    </source>
</evidence>
<dbReference type="InterPro" id="IPR012340">
    <property type="entry name" value="NA-bd_OB-fold"/>
</dbReference>
<dbReference type="RefSeq" id="WP_088819558.1">
    <property type="nucleotide sequence ID" value="NZ_CP019964.1"/>
</dbReference>
<accession>A0A218NLN7</accession>
<comment type="similarity">
    <text evidence="2">Belongs to the eIF-1A family.</text>
</comment>
<organism evidence="6 7">
    <name type="scientific">Candidatus Mancarchaeum acidiphilum</name>
    <dbReference type="NCBI Taxonomy" id="1920749"/>
    <lineage>
        <taxon>Archaea</taxon>
        <taxon>Candidatus Micrarchaeota</taxon>
        <taxon>Candidatus Mancarchaeum</taxon>
    </lineage>
</organism>
<keyword evidence="2 3" id="KW-0396">Initiation factor</keyword>
<evidence type="ECO:0000313" key="6">
    <source>
        <dbReference type="EMBL" id="ASI13387.1"/>
    </source>
</evidence>
<dbReference type="SMART" id="SM00652">
    <property type="entry name" value="eIF1a"/>
    <property type="match status" value="1"/>
</dbReference>
<evidence type="ECO:0000313" key="7">
    <source>
        <dbReference type="Proteomes" id="UP000197679"/>
    </source>
</evidence>
<dbReference type="PANTHER" id="PTHR21668">
    <property type="entry name" value="EIF-1A"/>
    <property type="match status" value="1"/>
</dbReference>
<dbReference type="AlphaFoldDB" id="A0A218NLN7"/>
<gene>
    <name evidence="2" type="primary">eif1a</name>
    <name evidence="6" type="ORF">Mia14_0044</name>
</gene>
<dbReference type="InterPro" id="IPR006196">
    <property type="entry name" value="RNA-binding_domain_S1_IF1"/>
</dbReference>
<name>A0A218NLN7_9ARCH</name>
<evidence type="ECO:0000256" key="3">
    <source>
        <dbReference type="PROSITE-ProRule" id="PRU00181"/>
    </source>
</evidence>
<dbReference type="InterPro" id="IPR001253">
    <property type="entry name" value="TIF_eIF-1A"/>
</dbReference>
<dbReference type="CDD" id="cd05793">
    <property type="entry name" value="S1_IF1A"/>
    <property type="match status" value="1"/>
</dbReference>
<protein>
    <recommendedName>
        <fullName evidence="2">Translation initiation factor 1A</fullName>
        <shortName evidence="2">aIF-1A</shortName>
    </recommendedName>
</protein>
<dbReference type="GO" id="GO:0003723">
    <property type="term" value="F:RNA binding"/>
    <property type="evidence" value="ECO:0007669"/>
    <property type="project" value="InterPro"/>
</dbReference>
<dbReference type="KEGG" id="marh:Mia14_0044"/>
<reference evidence="6 7" key="1">
    <citation type="journal article" date="2017" name="Nat. Commun.">
        <title>'ARMAN' archaea depend on association with euryarchaeal host in culture and in situ.</title>
        <authorList>
            <person name="Golyshina O."/>
            <person name="Toshchakov S."/>
            <person name="Makarova K."/>
            <person name="Gavrilov S."/>
            <person name="Korzhenkov A."/>
            <person name="La Cono V."/>
            <person name="Arcadi E."/>
            <person name="Nechitaylo T."/>
            <person name="Ferrer M."/>
            <person name="Kublanov I."/>
            <person name="Wolf Y."/>
            <person name="Yakimov M."/>
            <person name="Golyshin P."/>
            <person name="Slesarev A."/>
            <person name="Kozyavkin S."/>
        </authorList>
    </citation>
    <scope>NUCLEOTIDE SEQUENCE [LARGE SCALE GENOMIC DNA]</scope>
    <source>
        <strain evidence="6 7">Mia14</strain>
    </source>
</reference>
<dbReference type="GO" id="GO:0003743">
    <property type="term" value="F:translation initiation factor activity"/>
    <property type="evidence" value="ECO:0007669"/>
    <property type="project" value="UniProtKB-UniRule"/>
</dbReference>
<dbReference type="GeneID" id="33313604"/>
<dbReference type="Pfam" id="PF01176">
    <property type="entry name" value="eIF-1a"/>
    <property type="match status" value="1"/>
</dbReference>
<feature type="region of interest" description="Disordered" evidence="4">
    <location>
        <begin position="1"/>
        <end position="22"/>
    </location>
</feature>
<dbReference type="HAMAP" id="MF_00216">
    <property type="entry name" value="aIF_1A"/>
    <property type="match status" value="1"/>
</dbReference>
<dbReference type="NCBIfam" id="NF003084">
    <property type="entry name" value="PRK04012.1-3"/>
    <property type="match status" value="1"/>
</dbReference>
<dbReference type="Proteomes" id="UP000197679">
    <property type="component" value="Chromosome"/>
</dbReference>
<sequence>MMYNRKSNPNSPPPQLRIPKGNETAGKVAKVVGASKFIVNCADGKERLCDIPGRFRRRFWIKEGDTVLIQPWSVQSDKRGDIIWKYSIMDVDKLHSKNYI</sequence>
<keyword evidence="2 3" id="KW-0648">Protein biosynthesis</keyword>
<dbReference type="EMBL" id="CP019964">
    <property type="protein sequence ID" value="ASI13387.1"/>
    <property type="molecule type" value="Genomic_DNA"/>
</dbReference>
<evidence type="ECO:0000259" key="5">
    <source>
        <dbReference type="PROSITE" id="PS50832"/>
    </source>
</evidence>
<dbReference type="OrthoDB" id="2586at2157"/>
<evidence type="ECO:0000256" key="4">
    <source>
        <dbReference type="SAM" id="MobiDB-lite"/>
    </source>
</evidence>
<evidence type="ECO:0000256" key="2">
    <source>
        <dbReference type="HAMAP-Rule" id="MF_00216"/>
    </source>
</evidence>